<keyword evidence="3" id="KW-1185">Reference proteome</keyword>
<dbReference type="EMBL" id="PVTO01000009">
    <property type="protein sequence ID" value="PRY82677.1"/>
    <property type="molecule type" value="Genomic_DNA"/>
</dbReference>
<feature type="transmembrane region" description="Helical" evidence="1">
    <location>
        <begin position="87"/>
        <end position="111"/>
    </location>
</feature>
<dbReference type="GO" id="GO:0016740">
    <property type="term" value="F:transferase activity"/>
    <property type="evidence" value="ECO:0007669"/>
    <property type="project" value="UniProtKB-KW"/>
</dbReference>
<accession>A0A2T0W7I8</accession>
<name>A0A2T0W7I8_9LACT</name>
<feature type="transmembrane region" description="Helical" evidence="1">
    <location>
        <begin position="330"/>
        <end position="355"/>
    </location>
</feature>
<feature type="transmembrane region" description="Helical" evidence="1">
    <location>
        <begin position="283"/>
        <end position="299"/>
    </location>
</feature>
<keyword evidence="1" id="KW-0472">Membrane</keyword>
<dbReference type="RefSeq" id="WP_106192701.1">
    <property type="nucleotide sequence ID" value="NZ_PVTO01000009.1"/>
</dbReference>
<feature type="transmembrane region" description="Helical" evidence="1">
    <location>
        <begin position="305"/>
        <end position="323"/>
    </location>
</feature>
<feature type="transmembrane region" description="Helical" evidence="1">
    <location>
        <begin position="6"/>
        <end position="26"/>
    </location>
</feature>
<dbReference type="Proteomes" id="UP000238205">
    <property type="component" value="Unassembled WGS sequence"/>
</dbReference>
<gene>
    <name evidence="2" type="ORF">CLV38_1096</name>
</gene>
<feature type="transmembrane region" description="Helical" evidence="1">
    <location>
        <begin position="118"/>
        <end position="136"/>
    </location>
</feature>
<evidence type="ECO:0000313" key="3">
    <source>
        <dbReference type="Proteomes" id="UP000238205"/>
    </source>
</evidence>
<protein>
    <submittedName>
        <fullName evidence="2">EpsG-like putative glucosyltransferase</fullName>
    </submittedName>
</protein>
<dbReference type="AlphaFoldDB" id="A0A2T0W7I8"/>
<dbReference type="Pfam" id="PF14897">
    <property type="entry name" value="EpsG"/>
    <property type="match status" value="1"/>
</dbReference>
<proteinExistence type="predicted"/>
<feature type="transmembrane region" description="Helical" evidence="1">
    <location>
        <begin position="166"/>
        <end position="187"/>
    </location>
</feature>
<keyword evidence="1" id="KW-0812">Transmembrane</keyword>
<reference evidence="2 3" key="1">
    <citation type="submission" date="2018-03" db="EMBL/GenBank/DDBJ databases">
        <title>Genomic Encyclopedia of Archaeal and Bacterial Type Strains, Phase II (KMG-II): from individual species to whole genera.</title>
        <authorList>
            <person name="Goeker M."/>
        </authorList>
    </citation>
    <scope>NUCLEOTIDE SEQUENCE [LARGE SCALE GENOMIC DNA]</scope>
    <source>
        <strain evidence="2 3">DSM 13175</strain>
    </source>
</reference>
<feature type="transmembrane region" description="Helical" evidence="1">
    <location>
        <begin position="33"/>
        <end position="51"/>
    </location>
</feature>
<evidence type="ECO:0000313" key="2">
    <source>
        <dbReference type="EMBL" id="PRY82677.1"/>
    </source>
</evidence>
<feature type="transmembrane region" description="Helical" evidence="1">
    <location>
        <begin position="199"/>
        <end position="218"/>
    </location>
</feature>
<comment type="caution">
    <text evidence="2">The sequence shown here is derived from an EMBL/GenBank/DDBJ whole genome shotgun (WGS) entry which is preliminary data.</text>
</comment>
<organism evidence="2 3">
    <name type="scientific">Alkalibacterium olivapovliticus</name>
    <dbReference type="NCBI Taxonomy" id="99907"/>
    <lineage>
        <taxon>Bacteria</taxon>
        <taxon>Bacillati</taxon>
        <taxon>Bacillota</taxon>
        <taxon>Bacilli</taxon>
        <taxon>Lactobacillales</taxon>
        <taxon>Carnobacteriaceae</taxon>
        <taxon>Alkalibacterium</taxon>
    </lineage>
</organism>
<keyword evidence="1" id="KW-1133">Transmembrane helix</keyword>
<sequence>MNFDIFTILYLLGFVFSIIFTTNFNYRYILEKVIMYFFASVLFVLSAFRALDIGYDNVLHIEYFESISNGTLSIVDFQEPGYATLSYFITLIEGEYTLFLTVYSLISIILVTKVLQTYSIYPFLGLYIYYSLYFFHQNMSRLRMSMSVLILLYSINYLDKKKTKKFIFIVIVAASFHASALIFLILLPLQNITLNRKKLLIYFSVSIVLGLLIVGPFYREVIGGLNYNIFSEQFGLNRIVNHANRRHAMREGGWLGFLYYFMQAGLMVLFYERIKQLGSKTSLIYLINFVGISLYFIFFDVPVLGRLSIGFRLVEIIIASYYIQSIDNKYIKILFTSLYLLVVLVFGFLGFYNYYDSFVPFKFFFS</sequence>
<dbReference type="InterPro" id="IPR049458">
    <property type="entry name" value="EpsG-like"/>
</dbReference>
<evidence type="ECO:0000256" key="1">
    <source>
        <dbReference type="SAM" id="Phobius"/>
    </source>
</evidence>
<keyword evidence="2" id="KW-0808">Transferase</keyword>
<feature type="transmembrane region" description="Helical" evidence="1">
    <location>
        <begin position="254"/>
        <end position="271"/>
    </location>
</feature>